<dbReference type="InterPro" id="IPR027756">
    <property type="entry name" value="Ovo-like"/>
</dbReference>
<dbReference type="PANTHER" id="PTHR10032:SF271">
    <property type="entry name" value="RH12261P-RELATED"/>
    <property type="match status" value="1"/>
</dbReference>
<reference evidence="10 11" key="1">
    <citation type="journal article" date="2018" name="Sci. Rep.">
        <title>Comparative analysis of the Pocillopora damicornis genome highlights role of immune system in coral evolution.</title>
        <authorList>
            <person name="Cunning R."/>
            <person name="Bay R.A."/>
            <person name="Gillette P."/>
            <person name="Baker A.C."/>
            <person name="Traylor-Knowles N."/>
        </authorList>
    </citation>
    <scope>NUCLEOTIDE SEQUENCE [LARGE SCALE GENOMIC DNA]</scope>
    <source>
        <strain evidence="10">RSMAS</strain>
        <tissue evidence="10">Whole animal</tissue>
    </source>
</reference>
<keyword evidence="2" id="KW-0479">Metal-binding</keyword>
<keyword evidence="6" id="KW-0539">Nucleus</keyword>
<keyword evidence="5" id="KW-0862">Zinc</keyword>
<comment type="caution">
    <text evidence="10">The sequence shown here is derived from an EMBL/GenBank/DDBJ whole genome shotgun (WGS) entry which is preliminary data.</text>
</comment>
<evidence type="ECO:0000313" key="10">
    <source>
        <dbReference type="EMBL" id="RMX56836.1"/>
    </source>
</evidence>
<evidence type="ECO:0000313" key="11">
    <source>
        <dbReference type="Proteomes" id="UP000275408"/>
    </source>
</evidence>
<keyword evidence="11" id="KW-1185">Reference proteome</keyword>
<feature type="region of interest" description="Disordered" evidence="8">
    <location>
        <begin position="252"/>
        <end position="303"/>
    </location>
</feature>
<protein>
    <recommendedName>
        <fullName evidence="9">C2H2-type domain-containing protein</fullName>
    </recommendedName>
</protein>
<evidence type="ECO:0000256" key="1">
    <source>
        <dbReference type="ARBA" id="ARBA00004123"/>
    </source>
</evidence>
<feature type="region of interest" description="Disordered" evidence="8">
    <location>
        <begin position="17"/>
        <end position="49"/>
    </location>
</feature>
<dbReference type="Pfam" id="PF13465">
    <property type="entry name" value="zf-H2C2_2"/>
    <property type="match status" value="1"/>
</dbReference>
<evidence type="ECO:0000256" key="8">
    <source>
        <dbReference type="SAM" id="MobiDB-lite"/>
    </source>
</evidence>
<dbReference type="SUPFAM" id="SSF57667">
    <property type="entry name" value="beta-beta-alpha zinc fingers"/>
    <property type="match status" value="2"/>
</dbReference>
<name>A0A3M6UT30_POCDA</name>
<keyword evidence="3" id="KW-0677">Repeat</keyword>
<feature type="domain" description="C2H2-type" evidence="9">
    <location>
        <begin position="621"/>
        <end position="648"/>
    </location>
</feature>
<evidence type="ECO:0000256" key="3">
    <source>
        <dbReference type="ARBA" id="ARBA00022737"/>
    </source>
</evidence>
<feature type="domain" description="C2H2-type" evidence="9">
    <location>
        <begin position="677"/>
        <end position="700"/>
    </location>
</feature>
<evidence type="ECO:0000256" key="6">
    <source>
        <dbReference type="ARBA" id="ARBA00023242"/>
    </source>
</evidence>
<dbReference type="GO" id="GO:0000978">
    <property type="term" value="F:RNA polymerase II cis-regulatory region sequence-specific DNA binding"/>
    <property type="evidence" value="ECO:0007669"/>
    <property type="project" value="TreeGrafter"/>
</dbReference>
<evidence type="ECO:0000256" key="4">
    <source>
        <dbReference type="ARBA" id="ARBA00022771"/>
    </source>
</evidence>
<comment type="subcellular location">
    <subcellularLocation>
        <location evidence="1">Nucleus</location>
    </subcellularLocation>
</comment>
<dbReference type="GO" id="GO:0005634">
    <property type="term" value="C:nucleus"/>
    <property type="evidence" value="ECO:0007669"/>
    <property type="project" value="UniProtKB-SubCell"/>
</dbReference>
<dbReference type="InterPro" id="IPR013087">
    <property type="entry name" value="Znf_C2H2_type"/>
</dbReference>
<keyword evidence="4 7" id="KW-0863">Zinc-finger</keyword>
<dbReference type="GO" id="GO:0008270">
    <property type="term" value="F:zinc ion binding"/>
    <property type="evidence" value="ECO:0007669"/>
    <property type="project" value="UniProtKB-KW"/>
</dbReference>
<organism evidence="10 11">
    <name type="scientific">Pocillopora damicornis</name>
    <name type="common">Cauliflower coral</name>
    <name type="synonym">Millepora damicornis</name>
    <dbReference type="NCBI Taxonomy" id="46731"/>
    <lineage>
        <taxon>Eukaryota</taxon>
        <taxon>Metazoa</taxon>
        <taxon>Cnidaria</taxon>
        <taxon>Anthozoa</taxon>
        <taxon>Hexacorallia</taxon>
        <taxon>Scleractinia</taxon>
        <taxon>Astrocoeniina</taxon>
        <taxon>Pocilloporidae</taxon>
        <taxon>Pocillopora</taxon>
    </lineage>
</organism>
<evidence type="ECO:0000256" key="7">
    <source>
        <dbReference type="PROSITE-ProRule" id="PRU00042"/>
    </source>
</evidence>
<dbReference type="OrthoDB" id="8922241at2759"/>
<dbReference type="InterPro" id="IPR036236">
    <property type="entry name" value="Znf_C2H2_sf"/>
</dbReference>
<dbReference type="Proteomes" id="UP000275408">
    <property type="component" value="Unassembled WGS sequence"/>
</dbReference>
<dbReference type="GO" id="GO:0000981">
    <property type="term" value="F:DNA-binding transcription factor activity, RNA polymerase II-specific"/>
    <property type="evidence" value="ECO:0007669"/>
    <property type="project" value="TreeGrafter"/>
</dbReference>
<dbReference type="Gene3D" id="3.30.160.60">
    <property type="entry name" value="Classic Zinc Finger"/>
    <property type="match status" value="2"/>
</dbReference>
<evidence type="ECO:0000256" key="5">
    <source>
        <dbReference type="ARBA" id="ARBA00022833"/>
    </source>
</evidence>
<feature type="domain" description="C2H2-type" evidence="9">
    <location>
        <begin position="649"/>
        <end position="676"/>
    </location>
</feature>
<evidence type="ECO:0000259" key="9">
    <source>
        <dbReference type="PROSITE" id="PS50157"/>
    </source>
</evidence>
<dbReference type="AlphaFoldDB" id="A0A3M6UT30"/>
<accession>A0A3M6UT30</accession>
<dbReference type="FunFam" id="3.30.160.60:FF:000452">
    <property type="entry name" value="Transcription factor Ovo-like 2"/>
    <property type="match status" value="1"/>
</dbReference>
<dbReference type="FunFam" id="3.30.160.60:FF:000112">
    <property type="entry name" value="Mds1 and evi1 complex locus protein"/>
    <property type="match status" value="1"/>
</dbReference>
<feature type="compositionally biased region" description="Basic and acidic residues" evidence="8">
    <location>
        <begin position="259"/>
        <end position="290"/>
    </location>
</feature>
<sequence>MPKSFLVKKAKRRLDEVGESNLSCSDKREPCESPTSALSMLNHGKQEEDTPSTLHHIMKDPSKDTIDAARNSSVYRGRPAERLTENWPLLPHMFFFPSLPTQGNPLAECCAPLKVQVLTSNSVKDGHSPPNEESRERVRRLNKIAEKIPKHAEIQGTIRNSEIFPPWLLDSAPKFWKSGLTDGARLPLPKFNFPDSRMNRERVEMNRHHFYPFERVLWSRKRKIAGTEREISLSPQSYRLLETSQLPAAKWKKYRKSREHGEGEHQKQEKDRNIGQEKESNRVHDKDNMEQKVQSRKSPGRVLTNRMESEHNPRNIKHHQDPTDWHIVVPSRLADGMFNYHDPYSLWGQSAAVTSSVWVPDVLKTASKEDVTGDANGSKGTELWTFKTKKEGEVSCKAKEETAVFNQKEEDRNTFQPKLNSENQMAWFKKGSLSPKLIKEDSCDNKSVLSFSNDEDHVRDFQRNPRKEEEIFKDDTRSSPDHSTIKDVNLHKLVTFGHQNANLSRRFSPVEIRDGKLSSVSFRSPERVSPSNDAINLKKRKESDSLLLHQDAKMNVVEKSNDEVLPYSSSFWLLSKEPSRVSQGSVRPKLPVVASSPSYWMTKNGAHENAKKESPNGTNSHRCEICNSAFPLRRLLNRHLKTHSFYKRYTCSYCDKGFNDTFDLKRHVRTHTGIKPFKCEQCDKSFTQRCSLEAHQTRVHGIVHKFGFRERRSKMFVCEECGATFKDSQSEFMTHMASMHPNRERGPWMNKNTNLCSQVITF</sequence>
<dbReference type="PROSITE" id="PS00028">
    <property type="entry name" value="ZINC_FINGER_C2H2_1"/>
    <property type="match status" value="3"/>
</dbReference>
<dbReference type="PANTHER" id="PTHR10032">
    <property type="entry name" value="ZINC FINGER PROTEIN WITH KRAB AND SCAN DOMAINS"/>
    <property type="match status" value="1"/>
</dbReference>
<gene>
    <name evidence="10" type="ORF">pdam_00006331</name>
</gene>
<dbReference type="PROSITE" id="PS50157">
    <property type="entry name" value="ZINC_FINGER_C2H2_2"/>
    <property type="match status" value="3"/>
</dbReference>
<evidence type="ECO:0000256" key="2">
    <source>
        <dbReference type="ARBA" id="ARBA00022723"/>
    </source>
</evidence>
<dbReference type="EMBL" id="RCHS01000788">
    <property type="protein sequence ID" value="RMX56836.1"/>
    <property type="molecule type" value="Genomic_DNA"/>
</dbReference>
<proteinExistence type="predicted"/>
<dbReference type="SMART" id="SM00355">
    <property type="entry name" value="ZnF_C2H2"/>
    <property type="match status" value="4"/>
</dbReference>